<dbReference type="Pfam" id="PF00069">
    <property type="entry name" value="Pkinase"/>
    <property type="match status" value="1"/>
</dbReference>
<keyword evidence="10 23" id="KW-0812">Transmembrane</keyword>
<organism evidence="25 26">
    <name type="scientific">Dendrobium catenatum</name>
    <dbReference type="NCBI Taxonomy" id="906689"/>
    <lineage>
        <taxon>Eukaryota</taxon>
        <taxon>Viridiplantae</taxon>
        <taxon>Streptophyta</taxon>
        <taxon>Embryophyta</taxon>
        <taxon>Tracheophyta</taxon>
        <taxon>Spermatophyta</taxon>
        <taxon>Magnoliopsida</taxon>
        <taxon>Liliopsida</taxon>
        <taxon>Asparagales</taxon>
        <taxon>Orchidaceae</taxon>
        <taxon>Epidendroideae</taxon>
        <taxon>Malaxideae</taxon>
        <taxon>Dendrobiinae</taxon>
        <taxon>Dendrobium</taxon>
    </lineage>
</organism>
<dbReference type="InterPro" id="IPR045381">
    <property type="entry name" value="BRI1_island_dom"/>
</dbReference>
<protein>
    <recommendedName>
        <fullName evidence="4">non-specific serine/threonine protein kinase</fullName>
        <ecNumber evidence="4">2.7.11.1</ecNumber>
    </recommendedName>
</protein>
<keyword evidence="13 22" id="KW-0547">Nucleotide-binding</keyword>
<dbReference type="Pfam" id="PF00560">
    <property type="entry name" value="LRR_1"/>
    <property type="match status" value="7"/>
</dbReference>
<keyword evidence="14 25" id="KW-0418">Kinase</keyword>
<comment type="similarity">
    <text evidence="2">Belongs to the protein kinase superfamily. Ser/Thr protein kinase family.</text>
</comment>
<accession>A0A2I0WW45</accession>
<keyword evidence="16 23" id="KW-1133">Transmembrane helix</keyword>
<dbReference type="GO" id="GO:0004674">
    <property type="term" value="F:protein serine/threonine kinase activity"/>
    <property type="evidence" value="ECO:0007669"/>
    <property type="project" value="UniProtKB-KW"/>
</dbReference>
<evidence type="ECO:0000256" key="10">
    <source>
        <dbReference type="ARBA" id="ARBA00022692"/>
    </source>
</evidence>
<name>A0A2I0WW45_9ASPA</name>
<dbReference type="Gene3D" id="3.30.1490.310">
    <property type="match status" value="1"/>
</dbReference>
<dbReference type="SUPFAM" id="SSF52058">
    <property type="entry name" value="L domain-like"/>
    <property type="match status" value="2"/>
</dbReference>
<evidence type="ECO:0000256" key="11">
    <source>
        <dbReference type="ARBA" id="ARBA00022729"/>
    </source>
</evidence>
<dbReference type="InterPro" id="IPR000719">
    <property type="entry name" value="Prot_kinase_dom"/>
</dbReference>
<evidence type="ECO:0000256" key="23">
    <source>
        <dbReference type="SAM" id="Phobius"/>
    </source>
</evidence>
<dbReference type="Gene3D" id="3.30.200.20">
    <property type="entry name" value="Phosphorylase Kinase, domain 1"/>
    <property type="match status" value="1"/>
</dbReference>
<dbReference type="Gene3D" id="1.10.510.10">
    <property type="entry name" value="Transferase(Phosphotransferase) domain 1"/>
    <property type="match status" value="1"/>
</dbReference>
<evidence type="ECO:0000256" key="12">
    <source>
        <dbReference type="ARBA" id="ARBA00022737"/>
    </source>
</evidence>
<dbReference type="InterPro" id="IPR011009">
    <property type="entry name" value="Kinase-like_dom_sf"/>
</dbReference>
<keyword evidence="19" id="KW-0325">Glycoprotein</keyword>
<comment type="catalytic activity">
    <reaction evidence="21">
        <text>L-seryl-[protein] + ATP = O-phospho-L-seryl-[protein] + ADP + H(+)</text>
        <dbReference type="Rhea" id="RHEA:17989"/>
        <dbReference type="Rhea" id="RHEA-COMP:9863"/>
        <dbReference type="Rhea" id="RHEA-COMP:11604"/>
        <dbReference type="ChEBI" id="CHEBI:15378"/>
        <dbReference type="ChEBI" id="CHEBI:29999"/>
        <dbReference type="ChEBI" id="CHEBI:30616"/>
        <dbReference type="ChEBI" id="CHEBI:83421"/>
        <dbReference type="ChEBI" id="CHEBI:456216"/>
        <dbReference type="EC" id="2.7.11.1"/>
    </reaction>
</comment>
<dbReference type="STRING" id="906689.A0A2I0WW45"/>
<evidence type="ECO:0000256" key="21">
    <source>
        <dbReference type="ARBA" id="ARBA00048679"/>
    </source>
</evidence>
<feature type="transmembrane region" description="Helical" evidence="23">
    <location>
        <begin position="903"/>
        <end position="927"/>
    </location>
</feature>
<evidence type="ECO:0000256" key="6">
    <source>
        <dbReference type="ARBA" id="ARBA00022527"/>
    </source>
</evidence>
<reference evidence="25 26" key="1">
    <citation type="journal article" date="2016" name="Sci. Rep.">
        <title>The Dendrobium catenatum Lindl. genome sequence provides insights into polysaccharide synthase, floral development and adaptive evolution.</title>
        <authorList>
            <person name="Zhang G.Q."/>
            <person name="Xu Q."/>
            <person name="Bian C."/>
            <person name="Tsai W.C."/>
            <person name="Yeh C.M."/>
            <person name="Liu K.W."/>
            <person name="Yoshida K."/>
            <person name="Zhang L.S."/>
            <person name="Chang S.B."/>
            <person name="Chen F."/>
            <person name="Shi Y."/>
            <person name="Su Y.Y."/>
            <person name="Zhang Y.Q."/>
            <person name="Chen L.J."/>
            <person name="Yin Y."/>
            <person name="Lin M."/>
            <person name="Huang H."/>
            <person name="Deng H."/>
            <person name="Wang Z.W."/>
            <person name="Zhu S.L."/>
            <person name="Zhao X."/>
            <person name="Deng C."/>
            <person name="Niu S.C."/>
            <person name="Huang J."/>
            <person name="Wang M."/>
            <person name="Liu G.H."/>
            <person name="Yang H.J."/>
            <person name="Xiao X.J."/>
            <person name="Hsiao Y.Y."/>
            <person name="Wu W.L."/>
            <person name="Chen Y.Y."/>
            <person name="Mitsuda N."/>
            <person name="Ohme-Takagi M."/>
            <person name="Luo Y.B."/>
            <person name="Van de Peer Y."/>
            <person name="Liu Z.J."/>
        </authorList>
    </citation>
    <scope>NUCLEOTIDE SEQUENCE [LARGE SCALE GENOMIC DNA]</scope>
    <source>
        <tissue evidence="25">The whole plant</tissue>
    </source>
</reference>
<dbReference type="PROSITE" id="PS00107">
    <property type="entry name" value="PROTEIN_KINASE_ATP"/>
    <property type="match status" value="1"/>
</dbReference>
<feature type="binding site" evidence="22">
    <location>
        <position position="1017"/>
    </location>
    <ligand>
        <name>ATP</name>
        <dbReference type="ChEBI" id="CHEBI:30616"/>
    </ligand>
</feature>
<evidence type="ECO:0000256" key="7">
    <source>
        <dbReference type="ARBA" id="ARBA00022614"/>
    </source>
</evidence>
<keyword evidence="15 22" id="KW-0067">ATP-binding</keyword>
<dbReference type="SMART" id="SM00369">
    <property type="entry name" value="LRR_TYP"/>
    <property type="match status" value="9"/>
</dbReference>
<comment type="subcellular location">
    <subcellularLocation>
        <location evidence="1">Cell membrane</location>
        <topology evidence="1">Single-pass type I membrane protein</topology>
    </subcellularLocation>
</comment>
<keyword evidence="8" id="KW-1070">Brassinosteroid signaling pathway</keyword>
<dbReference type="InterPro" id="IPR017441">
    <property type="entry name" value="Protein_kinase_ATP_BS"/>
</dbReference>
<proteinExistence type="inferred from homology"/>
<feature type="domain" description="Protein kinase" evidence="24">
    <location>
        <begin position="988"/>
        <end position="1270"/>
    </location>
</feature>
<dbReference type="PROSITE" id="PS00108">
    <property type="entry name" value="PROTEIN_KINASE_ST"/>
    <property type="match status" value="1"/>
</dbReference>
<evidence type="ECO:0000256" key="19">
    <source>
        <dbReference type="ARBA" id="ARBA00023180"/>
    </source>
</evidence>
<evidence type="ECO:0000256" key="1">
    <source>
        <dbReference type="ARBA" id="ARBA00004251"/>
    </source>
</evidence>
<dbReference type="GO" id="GO:0005524">
    <property type="term" value="F:ATP binding"/>
    <property type="evidence" value="ECO:0007669"/>
    <property type="project" value="UniProtKB-UniRule"/>
</dbReference>
<evidence type="ECO:0000256" key="22">
    <source>
        <dbReference type="PROSITE-ProRule" id="PRU10141"/>
    </source>
</evidence>
<dbReference type="SUPFAM" id="SSF52047">
    <property type="entry name" value="RNI-like"/>
    <property type="match status" value="1"/>
</dbReference>
<evidence type="ECO:0000256" key="20">
    <source>
        <dbReference type="ARBA" id="ARBA00047899"/>
    </source>
</evidence>
<dbReference type="SUPFAM" id="SSF56112">
    <property type="entry name" value="Protein kinase-like (PK-like)"/>
    <property type="match status" value="1"/>
</dbReference>
<evidence type="ECO:0000313" key="26">
    <source>
        <dbReference type="Proteomes" id="UP000233837"/>
    </source>
</evidence>
<evidence type="ECO:0000256" key="4">
    <source>
        <dbReference type="ARBA" id="ARBA00012513"/>
    </source>
</evidence>
<dbReference type="EMBL" id="KZ502407">
    <property type="protein sequence ID" value="PKU79885.1"/>
    <property type="molecule type" value="Genomic_DNA"/>
</dbReference>
<evidence type="ECO:0000259" key="24">
    <source>
        <dbReference type="PROSITE" id="PS50011"/>
    </source>
</evidence>
<reference evidence="25 26" key="2">
    <citation type="journal article" date="2017" name="Nature">
        <title>The Apostasia genome and the evolution of orchids.</title>
        <authorList>
            <person name="Zhang G.Q."/>
            <person name="Liu K.W."/>
            <person name="Li Z."/>
            <person name="Lohaus R."/>
            <person name="Hsiao Y.Y."/>
            <person name="Niu S.C."/>
            <person name="Wang J.Y."/>
            <person name="Lin Y.C."/>
            <person name="Xu Q."/>
            <person name="Chen L.J."/>
            <person name="Yoshida K."/>
            <person name="Fujiwara S."/>
            <person name="Wang Z.W."/>
            <person name="Zhang Y.Q."/>
            <person name="Mitsuda N."/>
            <person name="Wang M."/>
            <person name="Liu G.H."/>
            <person name="Pecoraro L."/>
            <person name="Huang H.X."/>
            <person name="Xiao X.J."/>
            <person name="Lin M."/>
            <person name="Wu X.Y."/>
            <person name="Wu W.L."/>
            <person name="Chen Y.Y."/>
            <person name="Chang S.B."/>
            <person name="Sakamoto S."/>
            <person name="Ohme-Takagi M."/>
            <person name="Yagi M."/>
            <person name="Zeng S.J."/>
            <person name="Shen C.Y."/>
            <person name="Yeh C.M."/>
            <person name="Luo Y.B."/>
            <person name="Tsai W.C."/>
            <person name="Van de Peer Y."/>
            <person name="Liu Z.J."/>
        </authorList>
    </citation>
    <scope>NUCLEOTIDE SEQUENCE [LARGE SCALE GENOMIC DNA]</scope>
    <source>
        <tissue evidence="25">The whole plant</tissue>
    </source>
</reference>
<comment type="catalytic activity">
    <reaction evidence="20">
        <text>L-threonyl-[protein] + ATP = O-phospho-L-threonyl-[protein] + ADP + H(+)</text>
        <dbReference type="Rhea" id="RHEA:46608"/>
        <dbReference type="Rhea" id="RHEA-COMP:11060"/>
        <dbReference type="Rhea" id="RHEA-COMP:11605"/>
        <dbReference type="ChEBI" id="CHEBI:15378"/>
        <dbReference type="ChEBI" id="CHEBI:30013"/>
        <dbReference type="ChEBI" id="CHEBI:30616"/>
        <dbReference type="ChEBI" id="CHEBI:61977"/>
        <dbReference type="ChEBI" id="CHEBI:456216"/>
        <dbReference type="EC" id="2.7.11.1"/>
    </reaction>
</comment>
<evidence type="ECO:0000256" key="9">
    <source>
        <dbReference type="ARBA" id="ARBA00022679"/>
    </source>
</evidence>
<keyword evidence="6" id="KW-0723">Serine/threonine-protein kinase</keyword>
<dbReference type="FunFam" id="3.80.10.10:FF:000095">
    <property type="entry name" value="LRR receptor-like serine/threonine-protein kinase GSO1"/>
    <property type="match status" value="2"/>
</dbReference>
<dbReference type="GO" id="GO:0033612">
    <property type="term" value="F:receptor serine/threonine kinase binding"/>
    <property type="evidence" value="ECO:0007669"/>
    <property type="project" value="TreeGrafter"/>
</dbReference>
<dbReference type="FunFam" id="3.80.10.10:FF:000111">
    <property type="entry name" value="LRR receptor-like serine/threonine-protein kinase ERECTA"/>
    <property type="match status" value="1"/>
</dbReference>
<evidence type="ECO:0000256" key="14">
    <source>
        <dbReference type="ARBA" id="ARBA00022777"/>
    </source>
</evidence>
<keyword evidence="9" id="KW-0808">Transferase</keyword>
<dbReference type="InterPro" id="IPR003591">
    <property type="entry name" value="Leu-rich_rpt_typical-subtyp"/>
</dbReference>
<dbReference type="GO" id="GO:0009742">
    <property type="term" value="P:brassinosteroid mediated signaling pathway"/>
    <property type="evidence" value="ECO:0007669"/>
    <property type="project" value="UniProtKB-KW"/>
</dbReference>
<dbReference type="PANTHER" id="PTHR48056:SF14">
    <property type="entry name" value="NON-SPECIFIC SERINE_THREONINE PROTEIN KINASE"/>
    <property type="match status" value="1"/>
</dbReference>
<comment type="similarity">
    <text evidence="3">Belongs to the RLP family.</text>
</comment>
<gene>
    <name evidence="25" type="primary">BRL2</name>
    <name evidence="25" type="ORF">MA16_Dca012073</name>
</gene>
<evidence type="ECO:0000256" key="8">
    <source>
        <dbReference type="ARBA" id="ARBA00022626"/>
    </source>
</evidence>
<evidence type="ECO:0000256" key="17">
    <source>
        <dbReference type="ARBA" id="ARBA00023136"/>
    </source>
</evidence>
<keyword evidence="12" id="KW-0677">Repeat</keyword>
<dbReference type="FunFam" id="1.10.510.10:FF:000526">
    <property type="entry name" value="serine/threonine-protein kinase BRI1-like 2"/>
    <property type="match status" value="1"/>
</dbReference>
<dbReference type="InterPro" id="IPR008271">
    <property type="entry name" value="Ser/Thr_kinase_AS"/>
</dbReference>
<keyword evidence="26" id="KW-1185">Reference proteome</keyword>
<dbReference type="Gene3D" id="3.80.10.10">
    <property type="entry name" value="Ribonuclease Inhibitor"/>
    <property type="match status" value="2"/>
</dbReference>
<keyword evidence="7" id="KW-0433">Leucine-rich repeat</keyword>
<dbReference type="SMART" id="SM00220">
    <property type="entry name" value="S_TKc"/>
    <property type="match status" value="1"/>
</dbReference>
<dbReference type="Proteomes" id="UP000233837">
    <property type="component" value="Unassembled WGS sequence"/>
</dbReference>
<evidence type="ECO:0000313" key="25">
    <source>
        <dbReference type="EMBL" id="PKU79885.1"/>
    </source>
</evidence>
<dbReference type="PANTHER" id="PTHR48056">
    <property type="entry name" value="LRR RECEPTOR-LIKE SERINE/THREONINE-PROTEIN KINASE-RELATED"/>
    <property type="match status" value="1"/>
</dbReference>
<dbReference type="CDD" id="cd14066">
    <property type="entry name" value="STKc_IRAK"/>
    <property type="match status" value="1"/>
</dbReference>
<evidence type="ECO:0000256" key="5">
    <source>
        <dbReference type="ARBA" id="ARBA00022475"/>
    </source>
</evidence>
<keyword evidence="11" id="KW-0732">Signal</keyword>
<evidence type="ECO:0000256" key="18">
    <source>
        <dbReference type="ARBA" id="ARBA00023170"/>
    </source>
</evidence>
<dbReference type="FunFam" id="3.80.10.10:FF:000815">
    <property type="entry name" value="serine/threonine-protein kinase BRI1-like 2"/>
    <property type="match status" value="1"/>
</dbReference>
<dbReference type="Pfam" id="PF13855">
    <property type="entry name" value="LRR_8"/>
    <property type="match status" value="3"/>
</dbReference>
<evidence type="ECO:0000256" key="2">
    <source>
        <dbReference type="ARBA" id="ARBA00008684"/>
    </source>
</evidence>
<dbReference type="EC" id="2.7.11.1" evidence="4"/>
<dbReference type="InterPro" id="IPR013210">
    <property type="entry name" value="LRR_N_plant-typ"/>
</dbReference>
<keyword evidence="17 23" id="KW-0472">Membrane</keyword>
<dbReference type="PROSITE" id="PS50011">
    <property type="entry name" value="PROTEIN_KINASE_DOM"/>
    <property type="match status" value="1"/>
</dbReference>
<evidence type="ECO:0000256" key="3">
    <source>
        <dbReference type="ARBA" id="ARBA00009592"/>
    </source>
</evidence>
<keyword evidence="18" id="KW-0675">Receptor</keyword>
<dbReference type="InterPro" id="IPR050647">
    <property type="entry name" value="Plant_LRR-RLKs"/>
</dbReference>
<dbReference type="Pfam" id="PF20141">
    <property type="entry name" value="Island"/>
    <property type="match status" value="1"/>
</dbReference>
<dbReference type="InterPro" id="IPR001611">
    <property type="entry name" value="Leu-rich_rpt"/>
</dbReference>
<sequence length="1287" mass="141352">MQFQLYFIKVVPPTQAKHTSIRGNYWFGDVRHPEPNENTPHHPLLGIEQYQAVLSSILLSTELSTSQYRAQYYSRLDNVAVPNQSLNDISTDTSLALYKTLRNSSPTPKPITTSISAPSLLAFPIHQHCDLLKQEFCRLISQALTKSPMEKKNIQVLYISILLTLLFSMISLSLSSIFEQNYELYQSIKTDAEALLLFKKTIEKDPGGVLSNWKPGRNPCNWFGVSCTLGRTTQLNLSGCNLSGRLSFYPLSFLTMLSFLNISSNSFSINSTSLVQLPHALQKLDLSSAGLSGIIPQNFPSFHANIVHVDLSHNLIEAIPENLIAELKNFQFLDLSFNNISNTMSSLNFGNSCKSLLHMDLSNNHLTGRIPNSLSNCTSIKFLNLSYNALAGEIPDSFALLRSLERLDLSGNHFTGSIPEGLGNACGSLQQLKLSTNNISGSIPNSFSSCSSLQLLDLANNNISGPIPEDVLQNLSSLESLLLSNNFISGSFPSSISACKSLRIADFSSNKLTGPLPPNICPGATSLEELSAPDNMITGNIPSQLSLCSQLRTIDLSINNLEGLIPPELGRLHNLELLMLWFNGLSGSIPAELGLCPKLKNLILNNNFISGDIPLQLFNCSDLEWISLTSNRITGSIPSELGRLSRLAVLQLANNSLRGKIPPELRNCTSLVWLDLNSNRLSGEIPPRLGRQLGERALSGILSGNTLAFVRNVGNLCKGVGGLLEFAGIRPERLLQVPTLKSCDFTRLYSGAALNDWTHYQTLEYLDLSYNELHGWIPDEFGNMVVLQVLDLAHNRLSGEIPASLGRLRNLGVFDASHNKLQGEIPDSFSNLSFLVQIDLSDNNLTGPIPTRGQLSTLPASQYANNPGLCGVPLPPCQVSRELPPAAGENLGRRSNRPAAAAWANSVVLGVLMSVAVICVVIVWAIVARARRREAEEAKMLGSLHAAHAATTWKIGKEKEPLSINVATFQRQLRKLTFSQLIEATNGFSAASMIGSGGFGEVFKATLKDGSSVAIKKLIHLSYQGDREFTAEMETLGKIKHRNLVPLLGYCKVGEERLLVYEYMRYGSLEDMLHGRRRERDTALNWDERKKIARGSAKGLCFLHHNCIPHIIHRDMKSSNVLLDGEMEARVSDFGMARLISALDTHLSVSTLAGTPGYVPPEYYQSFRCTAKGDVYSFGVVLLEIITGRRPTDKEDFGDTNLVGWVKIRLGEGKGREVLDKELLTEAVNGIGEIELREMEGFLEIALKCVDDFPSKRPSMLQVVAMLRELGDGSLVEVESRAQETSI</sequence>
<keyword evidence="5" id="KW-1003">Cell membrane</keyword>
<evidence type="ECO:0000256" key="13">
    <source>
        <dbReference type="ARBA" id="ARBA00022741"/>
    </source>
</evidence>
<dbReference type="Pfam" id="PF08263">
    <property type="entry name" value="LRRNT_2"/>
    <property type="match status" value="1"/>
</dbReference>
<feature type="transmembrane region" description="Helical" evidence="23">
    <location>
        <begin position="156"/>
        <end position="178"/>
    </location>
</feature>
<evidence type="ECO:0000256" key="15">
    <source>
        <dbReference type="ARBA" id="ARBA00022840"/>
    </source>
</evidence>
<dbReference type="FunFam" id="3.30.200.20:FF:000150">
    <property type="entry name" value="serine/threonine-protein kinase BRI1-like 2"/>
    <property type="match status" value="1"/>
</dbReference>
<evidence type="ECO:0000256" key="16">
    <source>
        <dbReference type="ARBA" id="ARBA00022989"/>
    </source>
</evidence>
<dbReference type="InterPro" id="IPR032675">
    <property type="entry name" value="LRR_dom_sf"/>
</dbReference>
<dbReference type="GO" id="GO:0005886">
    <property type="term" value="C:plasma membrane"/>
    <property type="evidence" value="ECO:0007669"/>
    <property type="project" value="UniProtKB-SubCell"/>
</dbReference>